<feature type="domain" description="Alpha/beta hydrolase fold-3" evidence="3">
    <location>
        <begin position="98"/>
        <end position="315"/>
    </location>
</feature>
<keyword evidence="2" id="KW-0812">Transmembrane</keyword>
<dbReference type="InterPro" id="IPR029058">
    <property type="entry name" value="AB_hydrolase_fold"/>
</dbReference>
<keyword evidence="1" id="KW-0378">Hydrolase</keyword>
<gene>
    <name evidence="4" type="ORF">RDB_LOCUS109044</name>
</gene>
<feature type="transmembrane region" description="Helical" evidence="2">
    <location>
        <begin position="20"/>
        <end position="37"/>
    </location>
</feature>
<reference evidence="4" key="1">
    <citation type="submission" date="2021-01" db="EMBL/GenBank/DDBJ databases">
        <authorList>
            <person name="Kaushik A."/>
        </authorList>
    </citation>
    <scope>NUCLEOTIDE SEQUENCE</scope>
    <source>
        <strain evidence="4">Type strain: AG8-Rh-89/</strain>
    </source>
</reference>
<dbReference type="AlphaFoldDB" id="A0A8H3DBM1"/>
<evidence type="ECO:0000256" key="2">
    <source>
        <dbReference type="SAM" id="Phobius"/>
    </source>
</evidence>
<dbReference type="OrthoDB" id="3155650at2759"/>
<keyword evidence="2" id="KW-1133">Transmembrane helix</keyword>
<dbReference type="Pfam" id="PF07859">
    <property type="entry name" value="Abhydrolase_3"/>
    <property type="match status" value="1"/>
</dbReference>
<name>A0A8H3DBM1_9AGAM</name>
<dbReference type="SUPFAM" id="SSF53474">
    <property type="entry name" value="alpha/beta-Hydrolases"/>
    <property type="match status" value="1"/>
</dbReference>
<dbReference type="InterPro" id="IPR050300">
    <property type="entry name" value="GDXG_lipolytic_enzyme"/>
</dbReference>
<dbReference type="Gene3D" id="3.40.50.1820">
    <property type="entry name" value="alpha/beta hydrolase"/>
    <property type="match status" value="1"/>
</dbReference>
<evidence type="ECO:0000313" key="5">
    <source>
        <dbReference type="Proteomes" id="UP000663850"/>
    </source>
</evidence>
<accession>A0A8H3DBM1</accession>
<evidence type="ECO:0000256" key="1">
    <source>
        <dbReference type="ARBA" id="ARBA00022801"/>
    </source>
</evidence>
<dbReference type="GO" id="GO:0016787">
    <property type="term" value="F:hydrolase activity"/>
    <property type="evidence" value="ECO:0007669"/>
    <property type="project" value="UniProtKB-KW"/>
</dbReference>
<sequence length="349" mass="38640">MHSTSTSTTSLLDTVTLRFRVWLARVTFGVICFFQAMRSDPPEYTKFLPQRRFTIQSTSSPRKNQYSCLRAQKFRQSKTISSAPQLSWYGPTIDQCSGFMLDSMHGTDADFCRMISDQTGAIVLDCGYAKGPEYPFPAAPNDVKDAIEYALANTEGYFDTSRITISGFSAGGALAITANASLPKGTLKGALLILGVTFVLKPAPIIAIIAIYPSVDLSLKYAIEHPPVMSEGNVNSFPSSFTEMARDSYIPPGTDMKDPRLSPVNVPISLLPEHILLVVCEEDSLRDDAVEYGRRLKAEGVKVIVKEMKRIVHYWDKWAKIGEDSLTGIAKREAYQASIDMLNLVFKSY</sequence>
<organism evidence="4 5">
    <name type="scientific">Rhizoctonia solani</name>
    <dbReference type="NCBI Taxonomy" id="456999"/>
    <lineage>
        <taxon>Eukaryota</taxon>
        <taxon>Fungi</taxon>
        <taxon>Dikarya</taxon>
        <taxon>Basidiomycota</taxon>
        <taxon>Agaricomycotina</taxon>
        <taxon>Agaricomycetes</taxon>
        <taxon>Cantharellales</taxon>
        <taxon>Ceratobasidiaceae</taxon>
        <taxon>Rhizoctonia</taxon>
    </lineage>
</organism>
<dbReference type="InterPro" id="IPR013094">
    <property type="entry name" value="AB_hydrolase_3"/>
</dbReference>
<dbReference type="EMBL" id="CAJMWZ010005975">
    <property type="protein sequence ID" value="CAE6513393.1"/>
    <property type="molecule type" value="Genomic_DNA"/>
</dbReference>
<evidence type="ECO:0000313" key="4">
    <source>
        <dbReference type="EMBL" id="CAE6513393.1"/>
    </source>
</evidence>
<dbReference type="PANTHER" id="PTHR48081">
    <property type="entry name" value="AB HYDROLASE SUPERFAMILY PROTEIN C4A8.06C"/>
    <property type="match status" value="1"/>
</dbReference>
<dbReference type="Proteomes" id="UP000663850">
    <property type="component" value="Unassembled WGS sequence"/>
</dbReference>
<keyword evidence="2" id="KW-0472">Membrane</keyword>
<proteinExistence type="predicted"/>
<dbReference type="PANTHER" id="PTHR48081:SF8">
    <property type="entry name" value="ALPHA_BETA HYDROLASE FOLD-3 DOMAIN-CONTAINING PROTEIN-RELATED"/>
    <property type="match status" value="1"/>
</dbReference>
<evidence type="ECO:0000259" key="3">
    <source>
        <dbReference type="Pfam" id="PF07859"/>
    </source>
</evidence>
<comment type="caution">
    <text evidence="4">The sequence shown here is derived from an EMBL/GenBank/DDBJ whole genome shotgun (WGS) entry which is preliminary data.</text>
</comment>
<protein>
    <recommendedName>
        <fullName evidence="3">Alpha/beta hydrolase fold-3 domain-containing protein</fullName>
    </recommendedName>
</protein>
<feature type="transmembrane region" description="Helical" evidence="2">
    <location>
        <begin position="191"/>
        <end position="212"/>
    </location>
</feature>